<proteinExistence type="predicted"/>
<reference evidence="1" key="1">
    <citation type="submission" date="2021-06" db="EMBL/GenBank/DDBJ databases">
        <authorList>
            <person name="Kallberg Y."/>
            <person name="Tangrot J."/>
            <person name="Rosling A."/>
        </authorList>
    </citation>
    <scope>NUCLEOTIDE SEQUENCE</scope>
    <source>
        <strain evidence="1">CL356</strain>
    </source>
</reference>
<dbReference type="Proteomes" id="UP000789525">
    <property type="component" value="Unassembled WGS sequence"/>
</dbReference>
<evidence type="ECO:0000313" key="1">
    <source>
        <dbReference type="EMBL" id="CAG8512272.1"/>
    </source>
</evidence>
<name>A0ACA9L7P9_9GLOM</name>
<protein>
    <submittedName>
        <fullName evidence="1">5521_t:CDS:1</fullName>
    </submittedName>
</protein>
<evidence type="ECO:0000313" key="2">
    <source>
        <dbReference type="Proteomes" id="UP000789525"/>
    </source>
</evidence>
<gene>
    <name evidence="1" type="ORF">ACOLOM_LOCUS3274</name>
</gene>
<keyword evidence="2" id="KW-1185">Reference proteome</keyword>
<sequence length="114" mass="12585">MEQILIANAFFTTQVVLDGNAGYMSILKGAKKWVEHLRKALDKVQDAKCRYIWNGSLLTGNVEPDGTCKGPGVIDDCRPVPSALIVSLERRGGTIRNDETQDSTEHRQEGGLDR</sequence>
<accession>A0ACA9L7P9</accession>
<organism evidence="1 2">
    <name type="scientific">Acaulospora colombiana</name>
    <dbReference type="NCBI Taxonomy" id="27376"/>
    <lineage>
        <taxon>Eukaryota</taxon>
        <taxon>Fungi</taxon>
        <taxon>Fungi incertae sedis</taxon>
        <taxon>Mucoromycota</taxon>
        <taxon>Glomeromycotina</taxon>
        <taxon>Glomeromycetes</taxon>
        <taxon>Diversisporales</taxon>
        <taxon>Acaulosporaceae</taxon>
        <taxon>Acaulospora</taxon>
    </lineage>
</organism>
<dbReference type="EMBL" id="CAJVPT010004775">
    <property type="protein sequence ID" value="CAG8512272.1"/>
    <property type="molecule type" value="Genomic_DNA"/>
</dbReference>
<comment type="caution">
    <text evidence="1">The sequence shown here is derived from an EMBL/GenBank/DDBJ whole genome shotgun (WGS) entry which is preliminary data.</text>
</comment>